<comment type="similarity">
    <text evidence="1">Belongs to the nucleosome assembly protein (NAP) family.</text>
</comment>
<dbReference type="Gene3D" id="3.30.1120.90">
    <property type="entry name" value="Nucleosome assembly protein"/>
    <property type="match status" value="1"/>
</dbReference>
<dbReference type="AlphaFoldDB" id="A0A0N4YCD1"/>
<feature type="compositionally biased region" description="Basic and acidic residues" evidence="2">
    <location>
        <begin position="106"/>
        <end position="115"/>
    </location>
</feature>
<accession>A0A0N4YCD1</accession>
<evidence type="ECO:0000256" key="2">
    <source>
        <dbReference type="SAM" id="MobiDB-lite"/>
    </source>
</evidence>
<dbReference type="GO" id="GO:0005634">
    <property type="term" value="C:nucleus"/>
    <property type="evidence" value="ECO:0007669"/>
    <property type="project" value="InterPro"/>
</dbReference>
<dbReference type="Pfam" id="PF00956">
    <property type="entry name" value="NAP"/>
    <property type="match status" value="1"/>
</dbReference>
<dbReference type="GO" id="GO:0006334">
    <property type="term" value="P:nucleosome assembly"/>
    <property type="evidence" value="ECO:0007669"/>
    <property type="project" value="InterPro"/>
</dbReference>
<sequence length="115" mass="13230">MSSSEIHQLTPVVERAIVEQYFLEIKLGQEDLFNFDGPSVVRAVGYTIQWNLVKNITKKVVKKLEKSTSALEIYHKYADSSFNFFDIFIAPTEDHKNEGDDDDDSHDLIRADLYS</sequence>
<dbReference type="InterPro" id="IPR037231">
    <property type="entry name" value="NAP-like_sf"/>
</dbReference>
<protein>
    <submittedName>
        <fullName evidence="3">U5 small nuclear ribonucleoprotein 200 kDa helicase (inferred by orthology to a human protein)</fullName>
    </submittedName>
</protein>
<organism evidence="3">
    <name type="scientific">Nippostrongylus brasiliensis</name>
    <name type="common">Rat hookworm</name>
    <dbReference type="NCBI Taxonomy" id="27835"/>
    <lineage>
        <taxon>Eukaryota</taxon>
        <taxon>Metazoa</taxon>
        <taxon>Ecdysozoa</taxon>
        <taxon>Nematoda</taxon>
        <taxon>Chromadorea</taxon>
        <taxon>Rhabditida</taxon>
        <taxon>Rhabditina</taxon>
        <taxon>Rhabditomorpha</taxon>
        <taxon>Strongyloidea</taxon>
        <taxon>Heligmosomidae</taxon>
        <taxon>Nippostrongylus</taxon>
    </lineage>
</organism>
<reference evidence="3" key="1">
    <citation type="submission" date="2017-02" db="UniProtKB">
        <authorList>
            <consortium name="WormBaseParasite"/>
        </authorList>
    </citation>
    <scope>IDENTIFICATION</scope>
</reference>
<evidence type="ECO:0000256" key="1">
    <source>
        <dbReference type="ARBA" id="ARBA00009947"/>
    </source>
</evidence>
<dbReference type="WBParaSite" id="NBR_0001419301-mRNA-1">
    <property type="protein sequence ID" value="NBR_0001419301-mRNA-1"/>
    <property type="gene ID" value="NBR_0001419301"/>
</dbReference>
<feature type="region of interest" description="Disordered" evidence="2">
    <location>
        <begin position="95"/>
        <end position="115"/>
    </location>
</feature>
<proteinExistence type="inferred from homology"/>
<dbReference type="SUPFAM" id="SSF143113">
    <property type="entry name" value="NAP-like"/>
    <property type="match status" value="1"/>
</dbReference>
<dbReference type="InterPro" id="IPR002164">
    <property type="entry name" value="NAP_family"/>
</dbReference>
<name>A0A0N4YCD1_NIPBR</name>
<evidence type="ECO:0000313" key="3">
    <source>
        <dbReference type="WBParaSite" id="NBR_0001419301-mRNA-1"/>
    </source>
</evidence>